<protein>
    <submittedName>
        <fullName evidence="1">Uncharacterized protein</fullName>
    </submittedName>
</protein>
<organism evidence="1 2">
    <name type="scientific">Echinococcus granulosus</name>
    <name type="common">Hydatid tapeworm</name>
    <dbReference type="NCBI Taxonomy" id="6210"/>
    <lineage>
        <taxon>Eukaryota</taxon>
        <taxon>Metazoa</taxon>
        <taxon>Spiralia</taxon>
        <taxon>Lophotrochozoa</taxon>
        <taxon>Platyhelminthes</taxon>
        <taxon>Cestoda</taxon>
        <taxon>Eucestoda</taxon>
        <taxon>Cyclophyllidea</taxon>
        <taxon>Taeniidae</taxon>
        <taxon>Echinococcus</taxon>
        <taxon>Echinococcus granulosus group</taxon>
    </lineage>
</organism>
<proteinExistence type="predicted"/>
<evidence type="ECO:0000313" key="1">
    <source>
        <dbReference type="EMBL" id="EUB56561.1"/>
    </source>
</evidence>
<dbReference type="RefSeq" id="XP_024347757.1">
    <property type="nucleotide sequence ID" value="XM_024497836.1"/>
</dbReference>
<sequence>MSGSLEPSRRATSKMVTIVDLDGATGPIAMQCKWKQRELEVQIQRSTLHPNFHQEVEDSCTYGGANRLNQGCKSTSLSKTPPRENLFAPRLGPLHCNHRWSGWRMIPLAFQFQPKLMGQLSSLLGPWTSAQRQVGCGGAVGFPHIFVGCTHLSLFPHFYPTLSPSIIVVSLSCRQSQSYSKYEEEEEEREEFSYSVVTFTDNNHFVISSLSTSTTVRHPIPVWPDIVTIIPHLIELNNGMCDVGNRRHYLNDGDLRRIPPHACEKFSRHR</sequence>
<gene>
    <name evidence="1" type="ORF">EGR_08587</name>
</gene>
<name>W6U869_ECHGR</name>
<dbReference type="EMBL" id="APAU02000111">
    <property type="protein sequence ID" value="EUB56561.1"/>
    <property type="molecule type" value="Genomic_DNA"/>
</dbReference>
<dbReference type="AlphaFoldDB" id="W6U869"/>
<reference evidence="1 2" key="1">
    <citation type="journal article" date="2013" name="Nat. Genet.">
        <title>The genome of the hydatid tapeworm Echinococcus granulosus.</title>
        <authorList>
            <person name="Zheng H."/>
            <person name="Zhang W."/>
            <person name="Zhang L."/>
            <person name="Zhang Z."/>
            <person name="Li J."/>
            <person name="Lu G."/>
            <person name="Zhu Y."/>
            <person name="Wang Y."/>
            <person name="Huang Y."/>
            <person name="Liu J."/>
            <person name="Kang H."/>
            <person name="Chen J."/>
            <person name="Wang L."/>
            <person name="Chen A."/>
            <person name="Yu S."/>
            <person name="Gao Z."/>
            <person name="Jin L."/>
            <person name="Gu W."/>
            <person name="Wang Z."/>
            <person name="Zhao L."/>
            <person name="Shi B."/>
            <person name="Wen H."/>
            <person name="Lin R."/>
            <person name="Jones M.K."/>
            <person name="Brejova B."/>
            <person name="Vinar T."/>
            <person name="Zhao G."/>
            <person name="McManus D.P."/>
            <person name="Chen Z."/>
            <person name="Zhou Y."/>
            <person name="Wang S."/>
        </authorList>
    </citation>
    <scope>NUCLEOTIDE SEQUENCE [LARGE SCALE GENOMIC DNA]</scope>
</reference>
<accession>W6U869</accession>
<dbReference type="Proteomes" id="UP000019149">
    <property type="component" value="Unassembled WGS sequence"/>
</dbReference>
<dbReference type="CTD" id="36344302"/>
<comment type="caution">
    <text evidence="1">The sequence shown here is derived from an EMBL/GenBank/DDBJ whole genome shotgun (WGS) entry which is preliminary data.</text>
</comment>
<dbReference type="GeneID" id="36344302"/>
<keyword evidence="2" id="KW-1185">Reference proteome</keyword>
<evidence type="ECO:0000313" key="2">
    <source>
        <dbReference type="Proteomes" id="UP000019149"/>
    </source>
</evidence>
<dbReference type="KEGG" id="egl:EGR_08587"/>